<evidence type="ECO:0000313" key="5">
    <source>
        <dbReference type="EMBL" id="MDS1308592.1"/>
    </source>
</evidence>
<dbReference type="Proteomes" id="UP001267407">
    <property type="component" value="Unassembled WGS sequence"/>
</dbReference>
<dbReference type="CDD" id="cd17532">
    <property type="entry name" value="REC_LytTR_AlgR-like"/>
    <property type="match status" value="1"/>
</dbReference>
<dbReference type="PROSITE" id="PS50110">
    <property type="entry name" value="RESPONSE_REGULATORY"/>
    <property type="match status" value="1"/>
</dbReference>
<evidence type="ECO:0000256" key="2">
    <source>
        <dbReference type="PROSITE-ProRule" id="PRU00169"/>
    </source>
</evidence>
<evidence type="ECO:0000259" key="4">
    <source>
        <dbReference type="PROSITE" id="PS50930"/>
    </source>
</evidence>
<dbReference type="Gene3D" id="2.40.50.1020">
    <property type="entry name" value="LytTr DNA-binding domain"/>
    <property type="match status" value="1"/>
</dbReference>
<dbReference type="SUPFAM" id="SSF52172">
    <property type="entry name" value="CheY-like"/>
    <property type="match status" value="1"/>
</dbReference>
<feature type="domain" description="Response regulatory" evidence="3">
    <location>
        <begin position="5"/>
        <end position="119"/>
    </location>
</feature>
<keyword evidence="6" id="KW-1185">Reference proteome</keyword>
<dbReference type="InterPro" id="IPR011006">
    <property type="entry name" value="CheY-like_superfamily"/>
</dbReference>
<sequence>MTKQTILIADDEPLARQRLMRLVEGLPGYVICGEAGDGETTLAQVAELQPDILLLDIRMPGLDGMETAARLSQLSNPPAIIFCTAYDNYAIQAFGVQAVAYLLKPVRKDALAEALARAGRINRVQLRTLADSIAGGTSERETAEDEQLSVRTHRGTELIDIAGIRYCQADQKYVTIHHTRGETVSDYTLKELENAYPSQLLRIHRNTLVGVHYIQALRRTPDGHNLLLLRDDLGELQVSRRHTSNVRQWLQRQQPG</sequence>
<dbReference type="GO" id="GO:0003677">
    <property type="term" value="F:DNA binding"/>
    <property type="evidence" value="ECO:0007669"/>
    <property type="project" value="UniProtKB-KW"/>
</dbReference>
<feature type="modified residue" description="4-aspartylphosphate" evidence="2">
    <location>
        <position position="56"/>
    </location>
</feature>
<evidence type="ECO:0000256" key="1">
    <source>
        <dbReference type="ARBA" id="ARBA00023012"/>
    </source>
</evidence>
<dbReference type="Pfam" id="PF04397">
    <property type="entry name" value="LytTR"/>
    <property type="match status" value="1"/>
</dbReference>
<dbReference type="Pfam" id="PF00072">
    <property type="entry name" value="Response_reg"/>
    <property type="match status" value="1"/>
</dbReference>
<dbReference type="PANTHER" id="PTHR37299:SF1">
    <property type="entry name" value="STAGE 0 SPORULATION PROTEIN A HOMOLOG"/>
    <property type="match status" value="1"/>
</dbReference>
<dbReference type="InterPro" id="IPR046947">
    <property type="entry name" value="LytR-like"/>
</dbReference>
<dbReference type="InterPro" id="IPR001789">
    <property type="entry name" value="Sig_transdc_resp-reg_receiver"/>
</dbReference>
<keyword evidence="1" id="KW-0902">Two-component regulatory system</keyword>
<evidence type="ECO:0000259" key="3">
    <source>
        <dbReference type="PROSITE" id="PS50110"/>
    </source>
</evidence>
<accession>A0ABU2HC23</accession>
<name>A0ABU2HC23_9GAMM</name>
<reference evidence="5" key="1">
    <citation type="submission" date="2023-09" db="EMBL/GenBank/DDBJ databases">
        <title>Marinobacter sediminicola sp. nov. and Marinobacter maritimum sp. nov., isolated from marine sediment.</title>
        <authorList>
            <person name="An J."/>
        </authorList>
    </citation>
    <scope>NUCLEOTIDE SEQUENCE</scope>
    <source>
        <strain evidence="5">F60267</strain>
    </source>
</reference>
<organism evidence="5 6">
    <name type="scientific">Marinobacter xiaoshiensis</name>
    <dbReference type="NCBI Taxonomy" id="3073652"/>
    <lineage>
        <taxon>Bacteria</taxon>
        <taxon>Pseudomonadati</taxon>
        <taxon>Pseudomonadota</taxon>
        <taxon>Gammaproteobacteria</taxon>
        <taxon>Pseudomonadales</taxon>
        <taxon>Marinobacteraceae</taxon>
        <taxon>Marinobacter</taxon>
    </lineage>
</organism>
<dbReference type="SMART" id="SM00850">
    <property type="entry name" value="LytTR"/>
    <property type="match status" value="1"/>
</dbReference>
<comment type="caution">
    <text evidence="5">The sequence shown here is derived from an EMBL/GenBank/DDBJ whole genome shotgun (WGS) entry which is preliminary data.</text>
</comment>
<gene>
    <name evidence="5" type="ORF">RKA07_00590</name>
</gene>
<evidence type="ECO:0000313" key="6">
    <source>
        <dbReference type="Proteomes" id="UP001267407"/>
    </source>
</evidence>
<proteinExistence type="predicted"/>
<feature type="domain" description="HTH LytTR-type" evidence="4">
    <location>
        <begin position="148"/>
        <end position="252"/>
    </location>
</feature>
<dbReference type="RefSeq" id="WP_310965298.1">
    <property type="nucleotide sequence ID" value="NZ_JAVMBO010000003.1"/>
</dbReference>
<dbReference type="Gene3D" id="3.40.50.2300">
    <property type="match status" value="1"/>
</dbReference>
<dbReference type="SMART" id="SM00448">
    <property type="entry name" value="REC"/>
    <property type="match status" value="1"/>
</dbReference>
<dbReference type="InterPro" id="IPR007492">
    <property type="entry name" value="LytTR_DNA-bd_dom"/>
</dbReference>
<keyword evidence="2" id="KW-0597">Phosphoprotein</keyword>
<keyword evidence="5" id="KW-0238">DNA-binding</keyword>
<protein>
    <submittedName>
        <fullName evidence="5">LytTR family DNA-binding domain-containing protein</fullName>
    </submittedName>
</protein>
<dbReference type="EMBL" id="JAVMBO010000003">
    <property type="protein sequence ID" value="MDS1308592.1"/>
    <property type="molecule type" value="Genomic_DNA"/>
</dbReference>
<dbReference type="PANTHER" id="PTHR37299">
    <property type="entry name" value="TRANSCRIPTIONAL REGULATOR-RELATED"/>
    <property type="match status" value="1"/>
</dbReference>
<dbReference type="PROSITE" id="PS50930">
    <property type="entry name" value="HTH_LYTTR"/>
    <property type="match status" value="1"/>
</dbReference>